<organism evidence="1">
    <name type="scientific">Rhizophora mucronata</name>
    <name type="common">Asiatic mangrove</name>
    <dbReference type="NCBI Taxonomy" id="61149"/>
    <lineage>
        <taxon>Eukaryota</taxon>
        <taxon>Viridiplantae</taxon>
        <taxon>Streptophyta</taxon>
        <taxon>Embryophyta</taxon>
        <taxon>Tracheophyta</taxon>
        <taxon>Spermatophyta</taxon>
        <taxon>Magnoliopsida</taxon>
        <taxon>eudicotyledons</taxon>
        <taxon>Gunneridae</taxon>
        <taxon>Pentapetalae</taxon>
        <taxon>rosids</taxon>
        <taxon>fabids</taxon>
        <taxon>Malpighiales</taxon>
        <taxon>Rhizophoraceae</taxon>
        <taxon>Rhizophora</taxon>
    </lineage>
</organism>
<evidence type="ECO:0000313" key="1">
    <source>
        <dbReference type="EMBL" id="MBX62630.1"/>
    </source>
</evidence>
<reference evidence="1" key="1">
    <citation type="submission" date="2018-02" db="EMBL/GenBank/DDBJ databases">
        <title>Rhizophora mucronata_Transcriptome.</title>
        <authorList>
            <person name="Meera S.P."/>
            <person name="Sreeshan A."/>
            <person name="Augustine A."/>
        </authorList>
    </citation>
    <scope>NUCLEOTIDE SEQUENCE</scope>
    <source>
        <tissue evidence="1">Leaf</tissue>
    </source>
</reference>
<proteinExistence type="predicted"/>
<name>A0A2P2Q6R1_RHIMU</name>
<dbReference type="EMBL" id="GGEC01082146">
    <property type="protein sequence ID" value="MBX62630.1"/>
    <property type="molecule type" value="Transcribed_RNA"/>
</dbReference>
<protein>
    <submittedName>
        <fullName evidence="1">Uncharacterized protein</fullName>
    </submittedName>
</protein>
<accession>A0A2P2Q6R1</accession>
<sequence>MLKCWMHKVPHMKYLALLGTMIPLYTDFMKGILVLLSSKLCFYSNFRITFTCSLTN</sequence>
<dbReference type="AlphaFoldDB" id="A0A2P2Q6R1"/>